<dbReference type="Gene3D" id="1.10.630.10">
    <property type="entry name" value="Cytochrome P450"/>
    <property type="match status" value="1"/>
</dbReference>
<dbReference type="InterPro" id="IPR036396">
    <property type="entry name" value="Cyt_P450_sf"/>
</dbReference>
<evidence type="ECO:0000256" key="3">
    <source>
        <dbReference type="ARBA" id="ARBA00022723"/>
    </source>
</evidence>
<dbReference type="AlphaFoldDB" id="E4X3H2"/>
<keyword evidence="3 5" id="KW-0479">Metal-binding</keyword>
<dbReference type="InParanoid" id="E4X3H2"/>
<dbReference type="GO" id="GO:0016705">
    <property type="term" value="F:oxidoreductase activity, acting on paired donors, with incorporation or reduction of molecular oxygen"/>
    <property type="evidence" value="ECO:0007669"/>
    <property type="project" value="InterPro"/>
</dbReference>
<organism evidence="7 8">
    <name type="scientific">Oikopleura dioica</name>
    <name type="common">Tunicate</name>
    <dbReference type="NCBI Taxonomy" id="34765"/>
    <lineage>
        <taxon>Eukaryota</taxon>
        <taxon>Metazoa</taxon>
        <taxon>Chordata</taxon>
        <taxon>Tunicata</taxon>
        <taxon>Appendicularia</taxon>
        <taxon>Copelata</taxon>
        <taxon>Oikopleuridae</taxon>
        <taxon>Oikopleura</taxon>
    </lineage>
</organism>
<dbReference type="PANTHER" id="PTHR24300">
    <property type="entry name" value="CYTOCHROME P450 508A4-RELATED"/>
    <property type="match status" value="1"/>
</dbReference>
<dbReference type="Pfam" id="PF00067">
    <property type="entry name" value="p450"/>
    <property type="match status" value="1"/>
</dbReference>
<dbReference type="EMBL" id="FN653023">
    <property type="protein sequence ID" value="CBY18176.1"/>
    <property type="molecule type" value="Genomic_DNA"/>
</dbReference>
<accession>E4X3H2</accession>
<protein>
    <submittedName>
        <fullName evidence="7">Uncharacterized protein</fullName>
    </submittedName>
</protein>
<dbReference type="InterPro" id="IPR050182">
    <property type="entry name" value="Cytochrome_P450_fam2"/>
</dbReference>
<dbReference type="GO" id="GO:0005506">
    <property type="term" value="F:iron ion binding"/>
    <property type="evidence" value="ECO:0007669"/>
    <property type="project" value="InterPro"/>
</dbReference>
<name>E4X3H2_OIKDI</name>
<dbReference type="PROSITE" id="PS00086">
    <property type="entry name" value="CYTOCHROME_P450"/>
    <property type="match status" value="1"/>
</dbReference>
<dbReference type="GO" id="GO:0020037">
    <property type="term" value="F:heme binding"/>
    <property type="evidence" value="ECO:0007669"/>
    <property type="project" value="InterPro"/>
</dbReference>
<keyword evidence="4 5" id="KW-0408">Iron</keyword>
<evidence type="ECO:0000256" key="4">
    <source>
        <dbReference type="ARBA" id="ARBA00023004"/>
    </source>
</evidence>
<dbReference type="FunCoup" id="E4X3H2">
    <property type="interactions" value="16"/>
</dbReference>
<dbReference type="SUPFAM" id="SSF48264">
    <property type="entry name" value="Cytochrome P450"/>
    <property type="match status" value="1"/>
</dbReference>
<dbReference type="InterPro" id="IPR017972">
    <property type="entry name" value="Cyt_P450_CS"/>
</dbReference>
<gene>
    <name evidence="7" type="ORF">GSOID_T00017813001</name>
</gene>
<reference evidence="7 8" key="1">
    <citation type="journal article" date="2010" name="Science">
        <title>Plasticity of animal genome architecture unmasked by rapid evolution of a pelagic tunicate.</title>
        <authorList>
            <person name="Denoeud F."/>
            <person name="Henriet S."/>
            <person name="Mungpakdee S."/>
            <person name="Aury J.M."/>
            <person name="Da Silva C."/>
            <person name="Brinkmann H."/>
            <person name="Mikhaleva J."/>
            <person name="Olsen L.C."/>
            <person name="Jubin C."/>
            <person name="Canestro C."/>
            <person name="Bouquet J.M."/>
            <person name="Danks G."/>
            <person name="Poulain J."/>
            <person name="Campsteijn C."/>
            <person name="Adamski M."/>
            <person name="Cross I."/>
            <person name="Yadetie F."/>
            <person name="Muffato M."/>
            <person name="Louis A."/>
            <person name="Butcher S."/>
            <person name="Tsagkogeorga G."/>
            <person name="Konrad A."/>
            <person name="Singh S."/>
            <person name="Jensen M.F."/>
            <person name="Cong E.H."/>
            <person name="Eikeseth-Otteraa H."/>
            <person name="Noel B."/>
            <person name="Anthouard V."/>
            <person name="Porcel B.M."/>
            <person name="Kachouri-Lafond R."/>
            <person name="Nishino A."/>
            <person name="Ugolini M."/>
            <person name="Chourrout P."/>
            <person name="Nishida H."/>
            <person name="Aasland R."/>
            <person name="Huzurbazar S."/>
            <person name="Westhof E."/>
            <person name="Delsuc F."/>
            <person name="Lehrach H."/>
            <person name="Reinhardt R."/>
            <person name="Weissenbach J."/>
            <person name="Roy S.W."/>
            <person name="Artiguenave F."/>
            <person name="Postlethwait J.H."/>
            <person name="Manak J.R."/>
            <person name="Thompson E.M."/>
            <person name="Jaillon O."/>
            <person name="Du Pasquier L."/>
            <person name="Boudinot P."/>
            <person name="Liberles D.A."/>
            <person name="Volff J.N."/>
            <person name="Philippe H."/>
            <person name="Lenhard B."/>
            <person name="Roest Crollius H."/>
            <person name="Wincker P."/>
            <person name="Chourrout D."/>
        </authorList>
    </citation>
    <scope>NUCLEOTIDE SEQUENCE [LARGE SCALE GENOMIC DNA]</scope>
</reference>
<feature type="binding site" description="axial binding residue" evidence="5">
    <location>
        <position position="457"/>
    </location>
    <ligand>
        <name>heme</name>
        <dbReference type="ChEBI" id="CHEBI:30413"/>
    </ligand>
    <ligandPart>
        <name>Fe</name>
        <dbReference type="ChEBI" id="CHEBI:18248"/>
    </ligandPart>
</feature>
<keyword evidence="5 6" id="KW-0349">Heme</keyword>
<dbReference type="InterPro" id="IPR002401">
    <property type="entry name" value="Cyt_P450_E_grp-I"/>
</dbReference>
<dbReference type="Proteomes" id="UP000001307">
    <property type="component" value="Unassembled WGS sequence"/>
</dbReference>
<dbReference type="OrthoDB" id="1103324at2759"/>
<comment type="similarity">
    <text evidence="2 6">Belongs to the cytochrome P450 family.</text>
</comment>
<evidence type="ECO:0000256" key="5">
    <source>
        <dbReference type="PIRSR" id="PIRSR602401-1"/>
    </source>
</evidence>
<dbReference type="InterPro" id="IPR001128">
    <property type="entry name" value="Cyt_P450"/>
</dbReference>
<evidence type="ECO:0000313" key="8">
    <source>
        <dbReference type="Proteomes" id="UP000001307"/>
    </source>
</evidence>
<evidence type="ECO:0000256" key="1">
    <source>
        <dbReference type="ARBA" id="ARBA00001971"/>
    </source>
</evidence>
<keyword evidence="6" id="KW-0503">Monooxygenase</keyword>
<comment type="cofactor">
    <cofactor evidence="1 5">
        <name>heme</name>
        <dbReference type="ChEBI" id="CHEBI:30413"/>
    </cofactor>
</comment>
<proteinExistence type="inferred from homology"/>
<keyword evidence="8" id="KW-1185">Reference proteome</keyword>
<sequence length="511" mass="58052">MICFNDLFESSLELIIKDILKNWRSATKRRNKPKFPTKKSANFRYITEEASHNRLPKVYKSNLGIFVITDYEIMKDAFNKVELSSRFVNDKLVQASLIMRAQQGLASVARTILGENCPFFTNGDTGTEGLSTGHYDEFHKSIRRGLFKSFIKGSEQMEEMLNLNADDLCTAILEQTNENQSFDPRALFMNATLNSLTEVALGKRLDINDPEFEAVADSIKTILGNVQHRVLTKVIHYLLPMRILKLPFMSRLIDWINPGEKRFNDALVKGLLPYILQQIQLHKESFMPGQARNFIDSMIESSQNRSEMNFYSASMSVVSLYVASSDSVTVTLCWLLLTLSKRPDLQAIIRDEVNTSIAKYGRVVRGSCHQTRAILLENQRHRVVTDSLPHMAKETITLDNMTIPKGALVIGSLTAVMHNGKNFKNPGVFDHTRHLDDNKRFVHNPKICAFGIGNRNCVGLKLARDEYFTFASQIVRKFEITPGTDVTPIPKTWGQLLSPDNVQLKFNPIER</sequence>
<evidence type="ECO:0000313" key="7">
    <source>
        <dbReference type="EMBL" id="CBY18176.1"/>
    </source>
</evidence>
<dbReference type="PRINTS" id="PR00463">
    <property type="entry name" value="EP450I"/>
</dbReference>
<dbReference type="GO" id="GO:0004497">
    <property type="term" value="F:monooxygenase activity"/>
    <property type="evidence" value="ECO:0007669"/>
    <property type="project" value="UniProtKB-KW"/>
</dbReference>
<evidence type="ECO:0000256" key="6">
    <source>
        <dbReference type="RuleBase" id="RU000461"/>
    </source>
</evidence>
<keyword evidence="6" id="KW-0560">Oxidoreductase</keyword>
<evidence type="ECO:0000256" key="2">
    <source>
        <dbReference type="ARBA" id="ARBA00010617"/>
    </source>
</evidence>